<dbReference type="Pfam" id="PF00551">
    <property type="entry name" value="Formyl_trans_N"/>
    <property type="match status" value="1"/>
</dbReference>
<evidence type="ECO:0000256" key="2">
    <source>
        <dbReference type="ARBA" id="ARBA00022679"/>
    </source>
</evidence>
<gene>
    <name evidence="6 8" type="primary">purN</name>
    <name evidence="8" type="ORF">ASN18_0366</name>
</gene>
<dbReference type="InterPro" id="IPR036477">
    <property type="entry name" value="Formyl_transf_N_sf"/>
</dbReference>
<feature type="domain" description="Formyl transferase N-terminal" evidence="7">
    <location>
        <begin position="3"/>
        <end position="182"/>
    </location>
</feature>
<dbReference type="Proteomes" id="UP000060487">
    <property type="component" value="Unassembled WGS sequence"/>
</dbReference>
<evidence type="ECO:0000256" key="5">
    <source>
        <dbReference type="ARBA" id="ARBA00047664"/>
    </source>
</evidence>
<comment type="catalytic activity">
    <reaction evidence="5 6">
        <text>N(1)-(5-phospho-beta-D-ribosyl)glycinamide + (6R)-10-formyltetrahydrofolate = N(2)-formyl-N(1)-(5-phospho-beta-D-ribosyl)glycinamide + (6S)-5,6,7,8-tetrahydrofolate + H(+)</text>
        <dbReference type="Rhea" id="RHEA:15053"/>
        <dbReference type="ChEBI" id="CHEBI:15378"/>
        <dbReference type="ChEBI" id="CHEBI:57453"/>
        <dbReference type="ChEBI" id="CHEBI:143788"/>
        <dbReference type="ChEBI" id="CHEBI:147286"/>
        <dbReference type="ChEBI" id="CHEBI:195366"/>
        <dbReference type="EC" id="2.1.2.2"/>
    </reaction>
</comment>
<evidence type="ECO:0000256" key="4">
    <source>
        <dbReference type="ARBA" id="ARBA00038440"/>
    </source>
</evidence>
<comment type="caution">
    <text evidence="6">Lacks conserved residue(s) required for the propagation of feature annotation.</text>
</comment>
<dbReference type="SUPFAM" id="SSF53328">
    <property type="entry name" value="Formyltransferase"/>
    <property type="match status" value="1"/>
</dbReference>
<dbReference type="EMBL" id="LNQR01000018">
    <property type="protein sequence ID" value="KWT92931.1"/>
    <property type="molecule type" value="Genomic_DNA"/>
</dbReference>
<dbReference type="PANTHER" id="PTHR43369">
    <property type="entry name" value="PHOSPHORIBOSYLGLYCINAMIDE FORMYLTRANSFERASE"/>
    <property type="match status" value="1"/>
</dbReference>
<keyword evidence="3 6" id="KW-0658">Purine biosynthesis</keyword>
<name>A0ABR5SIX4_9BACT</name>
<dbReference type="CDD" id="cd08645">
    <property type="entry name" value="FMT_core_GART"/>
    <property type="match status" value="1"/>
</dbReference>
<dbReference type="HAMAP" id="MF_01930">
    <property type="entry name" value="PurN"/>
    <property type="match status" value="1"/>
</dbReference>
<reference evidence="8 9" key="1">
    <citation type="submission" date="2015-11" db="EMBL/GenBank/DDBJ databases">
        <authorList>
            <person name="Lin W."/>
        </authorList>
    </citation>
    <scope>NUCLEOTIDE SEQUENCE [LARGE SCALE GENOMIC DNA]</scope>
    <source>
        <strain evidence="8 9">HCH-1</strain>
    </source>
</reference>
<feature type="binding site" evidence="6">
    <location>
        <position position="107"/>
    </location>
    <ligand>
        <name>(6R)-10-formyltetrahydrofolate</name>
        <dbReference type="ChEBI" id="CHEBI:195366"/>
    </ligand>
</feature>
<evidence type="ECO:0000256" key="6">
    <source>
        <dbReference type="HAMAP-Rule" id="MF_01930"/>
    </source>
</evidence>
<dbReference type="GO" id="GO:0004644">
    <property type="term" value="F:phosphoribosylglycinamide formyltransferase activity"/>
    <property type="evidence" value="ECO:0007669"/>
    <property type="project" value="UniProtKB-EC"/>
</dbReference>
<keyword evidence="2 6" id="KW-0808">Transferase</keyword>
<feature type="binding site" evidence="6">
    <location>
        <position position="65"/>
    </location>
    <ligand>
        <name>(6R)-10-formyltetrahydrofolate</name>
        <dbReference type="ChEBI" id="CHEBI:195366"/>
    </ligand>
</feature>
<organism evidence="8 9">
    <name type="scientific">Candidatus Magnetominusculus xianensis</name>
    <dbReference type="NCBI Taxonomy" id="1748249"/>
    <lineage>
        <taxon>Bacteria</taxon>
        <taxon>Pseudomonadati</taxon>
        <taxon>Nitrospirota</taxon>
        <taxon>Nitrospiria</taxon>
        <taxon>Nitrospirales</taxon>
        <taxon>Nitrospiraceae</taxon>
        <taxon>Candidatus Magnetominusculus</taxon>
    </lineage>
</organism>
<dbReference type="PROSITE" id="PS00373">
    <property type="entry name" value="GART"/>
    <property type="match status" value="1"/>
</dbReference>
<dbReference type="PANTHER" id="PTHR43369:SF2">
    <property type="entry name" value="PHOSPHORIBOSYLGLYCINAMIDE FORMYLTRANSFERASE"/>
    <property type="match status" value="1"/>
</dbReference>
<proteinExistence type="inferred from homology"/>
<dbReference type="Gene3D" id="3.40.50.170">
    <property type="entry name" value="Formyl transferase, N-terminal domain"/>
    <property type="match status" value="1"/>
</dbReference>
<dbReference type="RefSeq" id="WP_085050894.1">
    <property type="nucleotide sequence ID" value="NZ_LNQR01000018.1"/>
</dbReference>
<sequence>MINIGVLASGRGSNFQSIIDSIKSGALNARVACLITDNPEAYAIERAKSHNIPHVYVNPADFTGKDMFYRRIADELKVCGVELVALAGFMRVVKKPLIEAFPMRIMNIHPALLPSFKGLHAQRQALEYGVKIAGCTVHFVDEGVDTGPIILQEAVPVLSNDSEDSLSERILTCEHRIYPLAIRLYAEGKLKVIGNTVKIEE</sequence>
<comment type="similarity">
    <text evidence="4 6">Belongs to the GART family.</text>
</comment>
<evidence type="ECO:0000256" key="1">
    <source>
        <dbReference type="ARBA" id="ARBA00005054"/>
    </source>
</evidence>
<dbReference type="InterPro" id="IPR002376">
    <property type="entry name" value="Formyl_transf_N"/>
</dbReference>
<evidence type="ECO:0000313" key="8">
    <source>
        <dbReference type="EMBL" id="KWT92931.1"/>
    </source>
</evidence>
<protein>
    <recommendedName>
        <fullName evidence="6">Phosphoribosylglycinamide formyltransferase</fullName>
        <ecNumber evidence="6">2.1.2.2</ecNumber>
    </recommendedName>
    <alternativeName>
        <fullName evidence="6">5'-phosphoribosylglycinamide transformylase</fullName>
    </alternativeName>
    <alternativeName>
        <fullName evidence="6">GAR transformylase</fullName>
        <shortName evidence="6">GART</shortName>
    </alternativeName>
</protein>
<evidence type="ECO:0000313" key="9">
    <source>
        <dbReference type="Proteomes" id="UP000060487"/>
    </source>
</evidence>
<comment type="function">
    <text evidence="6">Catalyzes the transfer of a formyl group from 10-formyltetrahydrofolate to 5-phospho-ribosyl-glycinamide (GAR), producing 5-phospho-ribosyl-N-formylglycinamide (FGAR) and tetrahydrofolate.</text>
</comment>
<dbReference type="InterPro" id="IPR004607">
    <property type="entry name" value="GART"/>
</dbReference>
<dbReference type="EC" id="2.1.2.2" evidence="6"/>
<comment type="pathway">
    <text evidence="1 6">Purine metabolism; IMP biosynthesis via de novo pathway; N(2)-formyl-N(1)-(5-phospho-D-ribosyl)glycinamide from N(1)-(5-phospho-D-ribosyl)glycinamide (10-formyl THF route): step 1/1.</text>
</comment>
<dbReference type="InterPro" id="IPR001555">
    <property type="entry name" value="GART_AS"/>
</dbReference>
<feature type="binding site" evidence="6">
    <location>
        <begin position="12"/>
        <end position="14"/>
    </location>
    <ligand>
        <name>N(1)-(5-phospho-beta-D-ribosyl)glycinamide</name>
        <dbReference type="ChEBI" id="CHEBI:143788"/>
    </ligand>
</feature>
<evidence type="ECO:0000259" key="7">
    <source>
        <dbReference type="Pfam" id="PF00551"/>
    </source>
</evidence>
<comment type="caution">
    <text evidence="8">The sequence shown here is derived from an EMBL/GenBank/DDBJ whole genome shotgun (WGS) entry which is preliminary data.</text>
</comment>
<accession>A0ABR5SIX4</accession>
<feature type="site" description="Raises pKa of active site His" evidence="6">
    <location>
        <position position="145"/>
    </location>
</feature>
<dbReference type="NCBIfam" id="TIGR00639">
    <property type="entry name" value="PurN"/>
    <property type="match status" value="1"/>
</dbReference>
<keyword evidence="9" id="KW-1185">Reference proteome</keyword>
<feature type="active site" description="Proton donor" evidence="6">
    <location>
        <position position="109"/>
    </location>
</feature>
<evidence type="ECO:0000256" key="3">
    <source>
        <dbReference type="ARBA" id="ARBA00022755"/>
    </source>
</evidence>